<evidence type="ECO:0000313" key="2">
    <source>
        <dbReference type="EMBL" id="CAK0831197.1"/>
    </source>
</evidence>
<feature type="compositionally biased region" description="Low complexity" evidence="1">
    <location>
        <begin position="162"/>
        <end position="193"/>
    </location>
</feature>
<dbReference type="Proteomes" id="UP001189429">
    <property type="component" value="Unassembled WGS sequence"/>
</dbReference>
<feature type="region of interest" description="Disordered" evidence="1">
    <location>
        <begin position="1"/>
        <end position="43"/>
    </location>
</feature>
<evidence type="ECO:0000313" key="3">
    <source>
        <dbReference type="Proteomes" id="UP001189429"/>
    </source>
</evidence>
<feature type="compositionally biased region" description="Basic and acidic residues" evidence="1">
    <location>
        <begin position="1"/>
        <end position="35"/>
    </location>
</feature>
<accession>A0ABN9SHN4</accession>
<evidence type="ECO:0000256" key="1">
    <source>
        <dbReference type="SAM" id="MobiDB-lite"/>
    </source>
</evidence>
<proteinExistence type="predicted"/>
<name>A0ABN9SHN4_9DINO</name>
<organism evidence="2 3">
    <name type="scientific">Prorocentrum cordatum</name>
    <dbReference type="NCBI Taxonomy" id="2364126"/>
    <lineage>
        <taxon>Eukaryota</taxon>
        <taxon>Sar</taxon>
        <taxon>Alveolata</taxon>
        <taxon>Dinophyceae</taxon>
        <taxon>Prorocentrales</taxon>
        <taxon>Prorocentraceae</taxon>
        <taxon>Prorocentrum</taxon>
    </lineage>
</organism>
<keyword evidence="3" id="KW-1185">Reference proteome</keyword>
<evidence type="ECO:0008006" key="4">
    <source>
        <dbReference type="Google" id="ProtNLM"/>
    </source>
</evidence>
<dbReference type="EMBL" id="CAUYUJ010011148">
    <property type="protein sequence ID" value="CAK0831197.1"/>
    <property type="molecule type" value="Genomic_DNA"/>
</dbReference>
<feature type="region of interest" description="Disordered" evidence="1">
    <location>
        <begin position="162"/>
        <end position="216"/>
    </location>
</feature>
<gene>
    <name evidence="2" type="ORF">PCOR1329_LOCUS29600</name>
</gene>
<reference evidence="2" key="1">
    <citation type="submission" date="2023-10" db="EMBL/GenBank/DDBJ databases">
        <authorList>
            <person name="Chen Y."/>
            <person name="Shah S."/>
            <person name="Dougan E. K."/>
            <person name="Thang M."/>
            <person name="Chan C."/>
        </authorList>
    </citation>
    <scope>NUCLEOTIDE SEQUENCE [LARGE SCALE GENOMIC DNA]</scope>
</reference>
<protein>
    <recommendedName>
        <fullName evidence="4">Translation initiation factor IF-2</fullName>
    </recommendedName>
</protein>
<feature type="non-terminal residue" evidence="2">
    <location>
        <position position="216"/>
    </location>
</feature>
<comment type="caution">
    <text evidence="2">The sequence shown here is derived from an EMBL/GenBank/DDBJ whole genome shotgun (WGS) entry which is preliminary data.</text>
</comment>
<feature type="non-terminal residue" evidence="2">
    <location>
        <position position="1"/>
    </location>
</feature>
<sequence length="216" mass="22856">KAKRALQERYAQEDSKRRKLREDLEGRESAAERLAEAGLGPSAVRESAAEARRKFVQADTAARVKAREAERAQELGQVASRVAEARAGAQQARVRITWRAGCAKPSAEALAEVLGAFGVKSVELGESEATAQFGSREDAISAVLRCRERRHDLPFRVALAPAKEAAAEPRGAAPAGAAPPLNRASPADAAAAGRRPEPKAASKAAAPEGVFDSWEA</sequence>